<dbReference type="AlphaFoldDB" id="A0A8S1Q0H3"/>
<name>A0A8S1Q0H3_PARPR</name>
<dbReference type="InterPro" id="IPR050305">
    <property type="entry name" value="Small_GTPase_Rab"/>
</dbReference>
<dbReference type="SMART" id="SM00173">
    <property type="entry name" value="RAS"/>
    <property type="match status" value="1"/>
</dbReference>
<evidence type="ECO:0000313" key="5">
    <source>
        <dbReference type="Proteomes" id="UP000688137"/>
    </source>
</evidence>
<dbReference type="SMART" id="SM00174">
    <property type="entry name" value="RHO"/>
    <property type="match status" value="1"/>
</dbReference>
<evidence type="ECO:0000256" key="1">
    <source>
        <dbReference type="ARBA" id="ARBA00022741"/>
    </source>
</evidence>
<keyword evidence="5" id="KW-1185">Reference proteome</keyword>
<dbReference type="EMBL" id="CAJJDM010000142">
    <property type="protein sequence ID" value="CAD8108725.1"/>
    <property type="molecule type" value="Genomic_DNA"/>
</dbReference>
<dbReference type="NCBIfam" id="TIGR00231">
    <property type="entry name" value="small_GTP"/>
    <property type="match status" value="1"/>
</dbReference>
<dbReference type="GO" id="GO:0005525">
    <property type="term" value="F:GTP binding"/>
    <property type="evidence" value="ECO:0007669"/>
    <property type="project" value="UniProtKB-KW"/>
</dbReference>
<dbReference type="FunFam" id="3.40.50.300:FF:001447">
    <property type="entry name" value="Ras-related protein Rab-1B"/>
    <property type="match status" value="1"/>
</dbReference>
<reference evidence="4" key="1">
    <citation type="submission" date="2021-01" db="EMBL/GenBank/DDBJ databases">
        <authorList>
            <consortium name="Genoscope - CEA"/>
            <person name="William W."/>
        </authorList>
    </citation>
    <scope>NUCLEOTIDE SEQUENCE</scope>
</reference>
<keyword evidence="3" id="KW-0449">Lipoprotein</keyword>
<evidence type="ECO:0000256" key="2">
    <source>
        <dbReference type="ARBA" id="ARBA00023134"/>
    </source>
</evidence>
<organism evidence="4 5">
    <name type="scientific">Paramecium primaurelia</name>
    <dbReference type="NCBI Taxonomy" id="5886"/>
    <lineage>
        <taxon>Eukaryota</taxon>
        <taxon>Sar</taxon>
        <taxon>Alveolata</taxon>
        <taxon>Ciliophora</taxon>
        <taxon>Intramacronucleata</taxon>
        <taxon>Oligohymenophorea</taxon>
        <taxon>Peniculida</taxon>
        <taxon>Parameciidae</taxon>
        <taxon>Paramecium</taxon>
    </lineage>
</organism>
<dbReference type="Pfam" id="PF00071">
    <property type="entry name" value="Ras"/>
    <property type="match status" value="1"/>
</dbReference>
<dbReference type="PROSITE" id="PS51419">
    <property type="entry name" value="RAB"/>
    <property type="match status" value="1"/>
</dbReference>
<keyword evidence="1" id="KW-0547">Nucleotide-binding</keyword>
<dbReference type="Proteomes" id="UP000688137">
    <property type="component" value="Unassembled WGS sequence"/>
</dbReference>
<dbReference type="InterPro" id="IPR001806">
    <property type="entry name" value="Small_GTPase"/>
</dbReference>
<proteinExistence type="predicted"/>
<dbReference type="GO" id="GO:0003924">
    <property type="term" value="F:GTPase activity"/>
    <property type="evidence" value="ECO:0007669"/>
    <property type="project" value="InterPro"/>
</dbReference>
<dbReference type="SMART" id="SM00175">
    <property type="entry name" value="RAB"/>
    <property type="match status" value="1"/>
</dbReference>
<dbReference type="PANTHER" id="PTHR47980">
    <property type="entry name" value="LD44762P"/>
    <property type="match status" value="1"/>
</dbReference>
<evidence type="ECO:0008006" key="6">
    <source>
        <dbReference type="Google" id="ProtNLM"/>
    </source>
</evidence>
<dbReference type="OMA" id="QVVTEVF"/>
<accession>A0A8S1Q0H3</accession>
<dbReference type="PROSITE" id="PS51421">
    <property type="entry name" value="RAS"/>
    <property type="match status" value="1"/>
</dbReference>
<dbReference type="InterPro" id="IPR005225">
    <property type="entry name" value="Small_GTP-bd"/>
</dbReference>
<gene>
    <name evidence="4" type="ORF">PPRIM_AZ9-3.1.T1380027</name>
</gene>
<evidence type="ECO:0000313" key="4">
    <source>
        <dbReference type="EMBL" id="CAD8108725.1"/>
    </source>
</evidence>
<protein>
    <recommendedName>
        <fullName evidence="6">Rab-family small GTPase</fullName>
    </recommendedName>
</protein>
<sequence>MHKHNKSNKQQQHKVKITVIGNMGVGKTQLINKFCDYLNSNQYVTSQDIPINLLKGRDFQSKTIVLQNKNFMLNLQDTSGDQKFQVVTEVFIKGANAVIIVFDQHKLSSFQDVKYWIDLVNKIDSKVQHKILIGNKCDLDKQFQENELQQLIEEENLLYYETSVKENINVEVVISKIVELVSEDYPTSDEIQQLSSIILEQHNKSKIRDYCCNNCVIM</sequence>
<dbReference type="CDD" id="cd00154">
    <property type="entry name" value="Rab"/>
    <property type="match status" value="1"/>
</dbReference>
<keyword evidence="2" id="KW-0342">GTP-binding</keyword>
<comment type="caution">
    <text evidence="4">The sequence shown here is derived from an EMBL/GenBank/DDBJ whole genome shotgun (WGS) entry which is preliminary data.</text>
</comment>
<evidence type="ECO:0000256" key="3">
    <source>
        <dbReference type="ARBA" id="ARBA00023288"/>
    </source>
</evidence>